<feature type="domain" description="Sulphotransferase Stf0" evidence="1">
    <location>
        <begin position="33"/>
        <end position="248"/>
    </location>
</feature>
<evidence type="ECO:0000313" key="2">
    <source>
        <dbReference type="EMBL" id="OOZ39133.1"/>
    </source>
</evidence>
<comment type="caution">
    <text evidence="2">The sequence shown here is derived from an EMBL/GenBank/DDBJ whole genome shotgun (WGS) entry which is preliminary data.</text>
</comment>
<dbReference type="Pfam" id="PF09037">
    <property type="entry name" value="Sulphotransf"/>
    <property type="match status" value="1"/>
</dbReference>
<keyword evidence="3" id="KW-1185">Reference proteome</keyword>
<protein>
    <recommendedName>
        <fullName evidence="1">Sulphotransferase Stf0 domain-containing protein</fullName>
    </recommendedName>
</protein>
<dbReference type="InterPro" id="IPR024628">
    <property type="entry name" value="Sulfotransferase_Stf0_dom"/>
</dbReference>
<evidence type="ECO:0000313" key="3">
    <source>
        <dbReference type="Proteomes" id="UP000191110"/>
    </source>
</evidence>
<name>A0A1T2L1Z3_9GAMM</name>
<evidence type="ECO:0000259" key="1">
    <source>
        <dbReference type="Pfam" id="PF09037"/>
    </source>
</evidence>
<dbReference type="AlphaFoldDB" id="A0A1T2L1Z3"/>
<proteinExistence type="predicted"/>
<dbReference type="OrthoDB" id="5562925at2"/>
<organism evidence="2 3">
    <name type="scientific">Solemya pervernicosa gill symbiont</name>
    <dbReference type="NCBI Taxonomy" id="642797"/>
    <lineage>
        <taxon>Bacteria</taxon>
        <taxon>Pseudomonadati</taxon>
        <taxon>Pseudomonadota</taxon>
        <taxon>Gammaproteobacteria</taxon>
        <taxon>sulfur-oxidizing symbionts</taxon>
    </lineage>
</organism>
<dbReference type="Gene3D" id="3.40.50.300">
    <property type="entry name" value="P-loop containing nucleotide triphosphate hydrolases"/>
    <property type="match status" value="1"/>
</dbReference>
<sequence>MALMFGGINFYTDLIGPKLDFDQQHSPHFRFALLSVPRCGSNLLGSMLIATQQAGCPLEYLNREFLNAYLKTKGLKQIDLGYYLNDLESRRTSANGRFGVKVHWHQFADIYNGGKGGIKREGVAYLRGMDRVIRLYRRDKVAQAVSLYVASVTNRWVEVADGKVDESPYKELPFDPIAISNYLQQIITEERNWLSFLQLNKIKYDSMSYEELAEEYQEASIKILSWLGVSDIKEPPQPMIKKQENPHKQRLRDEYLAYVGA</sequence>
<dbReference type="InterPro" id="IPR027417">
    <property type="entry name" value="P-loop_NTPase"/>
</dbReference>
<reference evidence="2 3" key="1">
    <citation type="submission" date="2016-11" db="EMBL/GenBank/DDBJ databases">
        <title>Mixed transmission modes and dynamic genome evolution in an obligate animal-bacterial symbiosis.</title>
        <authorList>
            <person name="Russell S.L."/>
            <person name="Corbett-Detig R.B."/>
            <person name="Cavanaugh C.M."/>
        </authorList>
    </citation>
    <scope>NUCLEOTIDE SEQUENCE [LARGE SCALE GENOMIC DNA]</scope>
    <source>
        <strain evidence="2">Sveles-Q1</strain>
    </source>
</reference>
<gene>
    <name evidence="2" type="ORF">BOW53_12845</name>
</gene>
<accession>A0A1T2L1Z3</accession>
<dbReference type="RefSeq" id="WP_078484488.1">
    <property type="nucleotide sequence ID" value="NZ_MPRL01000059.1"/>
</dbReference>
<dbReference type="SUPFAM" id="SSF52540">
    <property type="entry name" value="P-loop containing nucleoside triphosphate hydrolases"/>
    <property type="match status" value="1"/>
</dbReference>
<dbReference type="Proteomes" id="UP000191110">
    <property type="component" value="Unassembled WGS sequence"/>
</dbReference>
<dbReference type="EMBL" id="MPRL01000059">
    <property type="protein sequence ID" value="OOZ39133.1"/>
    <property type="molecule type" value="Genomic_DNA"/>
</dbReference>